<protein>
    <recommendedName>
        <fullName evidence="2">Endonuclease/exonuclease/phosphatase domain-containing protein</fullName>
    </recommendedName>
</protein>
<evidence type="ECO:0008006" key="2">
    <source>
        <dbReference type="Google" id="ProtNLM"/>
    </source>
</evidence>
<dbReference type="InterPro" id="IPR036691">
    <property type="entry name" value="Endo/exonu/phosph_ase_sf"/>
</dbReference>
<dbReference type="Gene3D" id="3.60.10.10">
    <property type="entry name" value="Endonuclease/exonuclease/phosphatase"/>
    <property type="match status" value="1"/>
</dbReference>
<accession>A0AAW2SSX4</accession>
<dbReference type="SUPFAM" id="SSF56219">
    <property type="entry name" value="DNase I-like"/>
    <property type="match status" value="1"/>
</dbReference>
<organism evidence="1">
    <name type="scientific">Sesamum latifolium</name>
    <dbReference type="NCBI Taxonomy" id="2727402"/>
    <lineage>
        <taxon>Eukaryota</taxon>
        <taxon>Viridiplantae</taxon>
        <taxon>Streptophyta</taxon>
        <taxon>Embryophyta</taxon>
        <taxon>Tracheophyta</taxon>
        <taxon>Spermatophyta</taxon>
        <taxon>Magnoliopsida</taxon>
        <taxon>eudicotyledons</taxon>
        <taxon>Gunneridae</taxon>
        <taxon>Pentapetalae</taxon>
        <taxon>asterids</taxon>
        <taxon>lamiids</taxon>
        <taxon>Lamiales</taxon>
        <taxon>Pedaliaceae</taxon>
        <taxon>Sesamum</taxon>
    </lineage>
</organism>
<evidence type="ECO:0000313" key="1">
    <source>
        <dbReference type="EMBL" id="KAL0394968.1"/>
    </source>
</evidence>
<reference evidence="1" key="1">
    <citation type="submission" date="2020-06" db="EMBL/GenBank/DDBJ databases">
        <authorList>
            <person name="Li T."/>
            <person name="Hu X."/>
            <person name="Zhang T."/>
            <person name="Song X."/>
            <person name="Zhang H."/>
            <person name="Dai N."/>
            <person name="Sheng W."/>
            <person name="Hou X."/>
            <person name="Wei L."/>
        </authorList>
    </citation>
    <scope>NUCLEOTIDE SEQUENCE</scope>
    <source>
        <strain evidence="1">KEN1</strain>
        <tissue evidence="1">Leaf</tissue>
    </source>
</reference>
<dbReference type="PANTHER" id="PTHR33710:SF71">
    <property type="entry name" value="ENDONUCLEASE_EXONUCLEASE_PHOSPHATASE DOMAIN-CONTAINING PROTEIN"/>
    <property type="match status" value="1"/>
</dbReference>
<dbReference type="AlphaFoldDB" id="A0AAW2SSX4"/>
<dbReference type="PANTHER" id="PTHR33710">
    <property type="entry name" value="BNAC02G09200D PROTEIN"/>
    <property type="match status" value="1"/>
</dbReference>
<sequence length="238" mass="26927">MELGVGSHPGLDIYAYYLRPCCAKLLDKGTSYPIRAMTVAQLFLAQHISKHIGDTSIMIQPSCARDYRDSSSPRTTPVLSEPGTRVIPIKSPRLSYDDPRNHVYYLIGIGLLTIRVRGAVFGTRRELWQSLGQVADMVDDEPWLVLGDFNTVANMSEVCGASGDIRVAIEDFQSCIIETGLITLPMQGELFMWQNCSNNRSLWKKLDRILVNDWWLNRWSKAYYISLMPRTSNHSPLV</sequence>
<gene>
    <name evidence="1" type="ORF">Slati_4463000</name>
</gene>
<reference evidence="1" key="2">
    <citation type="journal article" date="2024" name="Plant">
        <title>Genomic evolution and insights into agronomic trait innovations of Sesamum species.</title>
        <authorList>
            <person name="Miao H."/>
            <person name="Wang L."/>
            <person name="Qu L."/>
            <person name="Liu H."/>
            <person name="Sun Y."/>
            <person name="Le M."/>
            <person name="Wang Q."/>
            <person name="Wei S."/>
            <person name="Zheng Y."/>
            <person name="Lin W."/>
            <person name="Duan Y."/>
            <person name="Cao H."/>
            <person name="Xiong S."/>
            <person name="Wang X."/>
            <person name="Wei L."/>
            <person name="Li C."/>
            <person name="Ma Q."/>
            <person name="Ju M."/>
            <person name="Zhao R."/>
            <person name="Li G."/>
            <person name="Mu C."/>
            <person name="Tian Q."/>
            <person name="Mei H."/>
            <person name="Zhang T."/>
            <person name="Gao T."/>
            <person name="Zhang H."/>
        </authorList>
    </citation>
    <scope>NUCLEOTIDE SEQUENCE</scope>
    <source>
        <strain evidence="1">KEN1</strain>
    </source>
</reference>
<dbReference type="EMBL" id="JACGWN010000016">
    <property type="protein sequence ID" value="KAL0394968.1"/>
    <property type="molecule type" value="Genomic_DNA"/>
</dbReference>
<name>A0AAW2SSX4_9LAMI</name>
<comment type="caution">
    <text evidence="1">The sequence shown here is derived from an EMBL/GenBank/DDBJ whole genome shotgun (WGS) entry which is preliminary data.</text>
</comment>
<proteinExistence type="predicted"/>